<reference evidence="2" key="1">
    <citation type="submission" date="2022-01" db="EMBL/GenBank/DDBJ databases">
        <title>Genome sequnece data of strain Bradyrhizobium sp. nov.</title>
        <authorList>
            <person name="Zhang J."/>
        </authorList>
    </citation>
    <scope>NUCLEOTIDE SEQUENCE</scope>
    <source>
        <strain evidence="2">WYCCWR 12774</strain>
    </source>
</reference>
<proteinExistence type="predicted"/>
<gene>
    <name evidence="2" type="ORF">L6637_02465</name>
</gene>
<dbReference type="Pfam" id="PF09346">
    <property type="entry name" value="SMI1_KNR4"/>
    <property type="match status" value="1"/>
</dbReference>
<sequence>MSAEVIRTILQDFPGEIEHGPGASADEIASCERELGAHFVGSFADYLQAYGWLRVGANDIYGLGAKIQLWCRLKEMTLSERTEMYPPMPPYLIAFYNDGFGNHHCLDVRDVVDDEHRVVFWNHEAGPDQHLQLVANSFADWLRELIAVEQS</sequence>
<dbReference type="SMART" id="SM00860">
    <property type="entry name" value="SMI1_KNR4"/>
    <property type="match status" value="1"/>
</dbReference>
<accession>A0ABS9LFL3</accession>
<dbReference type="Proteomes" id="UP001139012">
    <property type="component" value="Unassembled WGS sequence"/>
</dbReference>
<evidence type="ECO:0000313" key="3">
    <source>
        <dbReference type="Proteomes" id="UP001139012"/>
    </source>
</evidence>
<keyword evidence="3" id="KW-1185">Reference proteome</keyword>
<dbReference type="RefSeq" id="WP_237869019.1">
    <property type="nucleotide sequence ID" value="NZ_JAKLUA010000001.1"/>
</dbReference>
<dbReference type="SUPFAM" id="SSF160631">
    <property type="entry name" value="SMI1/KNR4-like"/>
    <property type="match status" value="1"/>
</dbReference>
<dbReference type="InterPro" id="IPR018958">
    <property type="entry name" value="Knr4/Smi1-like_dom"/>
</dbReference>
<evidence type="ECO:0000259" key="1">
    <source>
        <dbReference type="SMART" id="SM00860"/>
    </source>
</evidence>
<evidence type="ECO:0000313" key="2">
    <source>
        <dbReference type="EMBL" id="MCG2665796.1"/>
    </source>
</evidence>
<name>A0ABS9LFL3_9BRAD</name>
<organism evidence="2 3">
    <name type="scientific">Bradyrhizobium zhengyangense</name>
    <dbReference type="NCBI Taxonomy" id="2911009"/>
    <lineage>
        <taxon>Bacteria</taxon>
        <taxon>Pseudomonadati</taxon>
        <taxon>Pseudomonadota</taxon>
        <taxon>Alphaproteobacteria</taxon>
        <taxon>Hyphomicrobiales</taxon>
        <taxon>Nitrobacteraceae</taxon>
        <taxon>Bradyrhizobium</taxon>
    </lineage>
</organism>
<protein>
    <submittedName>
        <fullName evidence="2">SMI1/KNR4 family protein</fullName>
    </submittedName>
</protein>
<comment type="caution">
    <text evidence="2">The sequence shown here is derived from an EMBL/GenBank/DDBJ whole genome shotgun (WGS) entry which is preliminary data.</text>
</comment>
<dbReference type="EMBL" id="JAKLUA010000001">
    <property type="protein sequence ID" value="MCG2665796.1"/>
    <property type="molecule type" value="Genomic_DNA"/>
</dbReference>
<feature type="domain" description="Knr4/Smi1-like" evidence="1">
    <location>
        <begin position="22"/>
        <end position="144"/>
    </location>
</feature>
<dbReference type="InterPro" id="IPR037883">
    <property type="entry name" value="Knr4/Smi1-like_sf"/>
</dbReference>
<dbReference type="Gene3D" id="3.40.1580.10">
    <property type="entry name" value="SMI1/KNR4-like"/>
    <property type="match status" value="1"/>
</dbReference>